<dbReference type="EMBL" id="AOME01000051">
    <property type="protein sequence ID" value="EMA53457.1"/>
    <property type="molecule type" value="Genomic_DNA"/>
</dbReference>
<gene>
    <name evidence="1" type="ORF">C450_09102</name>
</gene>
<reference evidence="1 2" key="1">
    <citation type="journal article" date="2014" name="PLoS Genet.">
        <title>Phylogenetically driven sequencing of extremely halophilic archaea reveals strategies for static and dynamic osmo-response.</title>
        <authorList>
            <person name="Becker E.A."/>
            <person name="Seitzer P.M."/>
            <person name="Tritt A."/>
            <person name="Larsen D."/>
            <person name="Krusor M."/>
            <person name="Yao A.I."/>
            <person name="Wu D."/>
            <person name="Madern D."/>
            <person name="Eisen J.A."/>
            <person name="Darling A.E."/>
            <person name="Facciotti M.T."/>
        </authorList>
    </citation>
    <scope>NUCLEOTIDE SEQUENCE [LARGE SCALE GENOMIC DNA]</scope>
    <source>
        <strain evidence="1 2">DSM 8989</strain>
    </source>
</reference>
<organism evidence="1 2">
    <name type="scientific">Halococcus salifodinae DSM 8989</name>
    <dbReference type="NCBI Taxonomy" id="1227456"/>
    <lineage>
        <taxon>Archaea</taxon>
        <taxon>Methanobacteriati</taxon>
        <taxon>Methanobacteriota</taxon>
        <taxon>Stenosarchaea group</taxon>
        <taxon>Halobacteria</taxon>
        <taxon>Halobacteriales</taxon>
        <taxon>Halococcaceae</taxon>
        <taxon>Halococcus</taxon>
    </lineage>
</organism>
<keyword evidence="2" id="KW-1185">Reference proteome</keyword>
<dbReference type="Proteomes" id="UP000011625">
    <property type="component" value="Unassembled WGS sequence"/>
</dbReference>
<evidence type="ECO:0000313" key="1">
    <source>
        <dbReference type="EMBL" id="EMA53457.1"/>
    </source>
</evidence>
<accession>M0N6A3</accession>
<name>M0N6A3_9EURY</name>
<sequence>MLRTRKGGNCSVLHRDQGLIRVVGREVTAGTTDTAGWSVIQEFSCVFSSESTDVDELFEMVVTANEREREVIQEEE</sequence>
<dbReference type="AlphaFoldDB" id="M0N6A3"/>
<proteinExistence type="predicted"/>
<protein>
    <submittedName>
        <fullName evidence="1">Uncharacterized protein</fullName>
    </submittedName>
</protein>
<comment type="caution">
    <text evidence="1">The sequence shown here is derived from an EMBL/GenBank/DDBJ whole genome shotgun (WGS) entry which is preliminary data.</text>
</comment>
<evidence type="ECO:0000313" key="2">
    <source>
        <dbReference type="Proteomes" id="UP000011625"/>
    </source>
</evidence>